<keyword evidence="2" id="KW-1185">Reference proteome</keyword>
<organism evidence="1 2">
    <name type="scientific">Labilithrix luteola</name>
    <dbReference type="NCBI Taxonomy" id="1391654"/>
    <lineage>
        <taxon>Bacteria</taxon>
        <taxon>Pseudomonadati</taxon>
        <taxon>Myxococcota</taxon>
        <taxon>Polyangia</taxon>
        <taxon>Polyangiales</taxon>
        <taxon>Labilitrichaceae</taxon>
        <taxon>Labilithrix</taxon>
    </lineage>
</organism>
<accession>A0A0K1QEJ1</accession>
<proteinExistence type="predicted"/>
<evidence type="ECO:0000313" key="1">
    <source>
        <dbReference type="EMBL" id="AKV03835.1"/>
    </source>
</evidence>
<sequence length="194" mass="19379">MCGLTPQCGCAASETCDVTNHTTGAAACVAAGTGALGSVCTTTSDCAAGNTCLFGACRPYCDTAGAACTGTGLGGCQQVYNSSGKALKNTKVCAITCDLRNPSAACGTNNCIWDATQGQTDCDQAGTHTLYSSCTSASDCKQGLGCAYDPDLLDNVCEKWCRIGKSDCGSGLTCVDVYGANAPVVGGVKLGHCQ</sequence>
<reference evidence="1 2" key="1">
    <citation type="submission" date="2015-08" db="EMBL/GenBank/DDBJ databases">
        <authorList>
            <person name="Babu N.S."/>
            <person name="Beckwith C.J."/>
            <person name="Beseler K.G."/>
            <person name="Brison A."/>
            <person name="Carone J.V."/>
            <person name="Caskin T.P."/>
            <person name="Diamond M."/>
            <person name="Durham M.E."/>
            <person name="Foxe J.M."/>
            <person name="Go M."/>
            <person name="Henderson B.A."/>
            <person name="Jones I.B."/>
            <person name="McGettigan J.A."/>
            <person name="Micheletti S.J."/>
            <person name="Nasrallah M.E."/>
            <person name="Ortiz D."/>
            <person name="Piller C.R."/>
            <person name="Privatt S.R."/>
            <person name="Schneider S.L."/>
            <person name="Sharp S."/>
            <person name="Smith T.C."/>
            <person name="Stanton J.D."/>
            <person name="Ullery H.E."/>
            <person name="Wilson R.J."/>
            <person name="Serrano M.G."/>
            <person name="Buck G."/>
            <person name="Lee V."/>
            <person name="Wang Y."/>
            <person name="Carvalho R."/>
            <person name="Voegtly L."/>
            <person name="Shi R."/>
            <person name="Duckworth R."/>
            <person name="Johnson A."/>
            <person name="Loviza R."/>
            <person name="Walstead R."/>
            <person name="Shah Z."/>
            <person name="Kiflezghi M."/>
            <person name="Wade K."/>
            <person name="Ball S.L."/>
            <person name="Bradley K.W."/>
            <person name="Asai D.J."/>
            <person name="Bowman C.A."/>
            <person name="Russell D.A."/>
            <person name="Pope W.H."/>
            <person name="Jacobs-Sera D."/>
            <person name="Hendrix R.W."/>
            <person name="Hatfull G.F."/>
        </authorList>
    </citation>
    <scope>NUCLEOTIDE SEQUENCE [LARGE SCALE GENOMIC DNA]</scope>
    <source>
        <strain evidence="1 2">DSM 27648</strain>
    </source>
</reference>
<evidence type="ECO:0000313" key="2">
    <source>
        <dbReference type="Proteomes" id="UP000064967"/>
    </source>
</evidence>
<dbReference type="KEGG" id="llu:AKJ09_10498"/>
<dbReference type="AlphaFoldDB" id="A0A0K1QEJ1"/>
<dbReference type="Proteomes" id="UP000064967">
    <property type="component" value="Chromosome"/>
</dbReference>
<name>A0A0K1QEJ1_9BACT</name>
<gene>
    <name evidence="1" type="ORF">AKJ09_10498</name>
</gene>
<protein>
    <submittedName>
        <fullName evidence="1">Uncharacterized protein</fullName>
    </submittedName>
</protein>
<dbReference type="EMBL" id="CP012333">
    <property type="protein sequence ID" value="AKV03835.1"/>
    <property type="molecule type" value="Genomic_DNA"/>
</dbReference>
<dbReference type="STRING" id="1391654.AKJ09_10498"/>